<feature type="compositionally biased region" description="Low complexity" evidence="10">
    <location>
        <begin position="97"/>
        <end position="106"/>
    </location>
</feature>
<evidence type="ECO:0000256" key="7">
    <source>
        <dbReference type="ARBA" id="ARBA00023010"/>
    </source>
</evidence>
<reference evidence="13" key="1">
    <citation type="submission" date="2017-09" db="EMBL/GenBank/DDBJ databases">
        <title>Genome sequence of Nannocystis excedens DSM 71.</title>
        <authorList>
            <person name="Blom J."/>
        </authorList>
    </citation>
    <scope>NUCLEOTIDE SEQUENCE [LARGE SCALE GENOMIC DNA]</scope>
    <source>
        <strain evidence="13">type strain: E19</strain>
    </source>
</reference>
<evidence type="ECO:0000256" key="11">
    <source>
        <dbReference type="SAM" id="Phobius"/>
    </source>
</evidence>
<comment type="subcellular location">
    <subcellularLocation>
        <location evidence="9">Cell membrane</location>
        <topology evidence="9">Single-pass membrane protein</topology>
    </subcellularLocation>
    <subcellularLocation>
        <location evidence="1">Membrane</location>
        <topology evidence="1">Single-pass membrane protein</topology>
    </subcellularLocation>
</comment>
<dbReference type="GO" id="GO:0033281">
    <property type="term" value="C:TAT protein transport complex"/>
    <property type="evidence" value="ECO:0007669"/>
    <property type="project" value="UniProtKB-UniRule"/>
</dbReference>
<keyword evidence="3 9" id="KW-1003">Cell membrane</keyword>
<evidence type="ECO:0000256" key="2">
    <source>
        <dbReference type="ARBA" id="ARBA00022448"/>
    </source>
</evidence>
<feature type="region of interest" description="Disordered" evidence="10">
    <location>
        <begin position="88"/>
        <end position="155"/>
    </location>
</feature>
<sequence>MFFDIGGTELLVIVIVTILVVGPKDLPKLLRAVGQFVGKARRMAGEFQTQFNAALREAEREADLEDASKSIADLKSLNPVTNIKDEIKKSIEDAGNPAAAKPAPKAIESASDEPGPASAEPAPMPLVEAPDAEPQPEEPIKTGAAGKQTPSGEGP</sequence>
<protein>
    <recommendedName>
        <fullName evidence="9">Sec-independent protein translocase protein TatB</fullName>
    </recommendedName>
</protein>
<evidence type="ECO:0000256" key="1">
    <source>
        <dbReference type="ARBA" id="ARBA00004167"/>
    </source>
</evidence>
<dbReference type="GO" id="GO:0008320">
    <property type="term" value="F:protein transmembrane transporter activity"/>
    <property type="evidence" value="ECO:0007669"/>
    <property type="project" value="UniProtKB-UniRule"/>
</dbReference>
<evidence type="ECO:0000313" key="12">
    <source>
        <dbReference type="EMBL" id="SON55954.1"/>
    </source>
</evidence>
<keyword evidence="7 9" id="KW-0811">Translocation</keyword>
<keyword evidence="13" id="KW-1185">Reference proteome</keyword>
<dbReference type="Gene3D" id="1.20.5.3310">
    <property type="match status" value="1"/>
</dbReference>
<keyword evidence="5 9" id="KW-0653">Protein transport</keyword>
<dbReference type="KEGG" id="hdi:HDIA_2413"/>
<dbReference type="GO" id="GO:0043953">
    <property type="term" value="P:protein transport by the Tat complex"/>
    <property type="evidence" value="ECO:0007669"/>
    <property type="project" value="UniProtKB-UniRule"/>
</dbReference>
<dbReference type="EMBL" id="LT960614">
    <property type="protein sequence ID" value="SON55954.1"/>
    <property type="molecule type" value="Genomic_DNA"/>
</dbReference>
<gene>
    <name evidence="9 12" type="primary">tatB</name>
    <name evidence="12" type="ORF">HDIA_2413</name>
</gene>
<dbReference type="PRINTS" id="PR01506">
    <property type="entry name" value="TATBPROTEIN"/>
</dbReference>
<dbReference type="OrthoDB" id="7206969at2"/>
<dbReference type="RefSeq" id="WP_099556395.1">
    <property type="nucleotide sequence ID" value="NZ_LT960614.1"/>
</dbReference>
<dbReference type="InterPro" id="IPR003369">
    <property type="entry name" value="TatA/B/E"/>
</dbReference>
<dbReference type="AlphaFoldDB" id="A0A2C9D6K2"/>
<dbReference type="Pfam" id="PF02416">
    <property type="entry name" value="TatA_B_E"/>
    <property type="match status" value="1"/>
</dbReference>
<dbReference type="InterPro" id="IPR018448">
    <property type="entry name" value="TatB"/>
</dbReference>
<dbReference type="PANTHER" id="PTHR33162:SF1">
    <property type="entry name" value="SEC-INDEPENDENT PROTEIN TRANSLOCASE PROTEIN TATA, CHLOROPLASTIC"/>
    <property type="match status" value="1"/>
</dbReference>
<keyword evidence="4 9" id="KW-0812">Transmembrane</keyword>
<evidence type="ECO:0000313" key="13">
    <source>
        <dbReference type="Proteomes" id="UP000223606"/>
    </source>
</evidence>
<accession>A0A2C9D6K2</accession>
<dbReference type="NCBIfam" id="TIGR01410">
    <property type="entry name" value="tatB"/>
    <property type="match status" value="1"/>
</dbReference>
<dbReference type="PANTHER" id="PTHR33162">
    <property type="entry name" value="SEC-INDEPENDENT PROTEIN TRANSLOCASE PROTEIN TATA, CHLOROPLASTIC"/>
    <property type="match status" value="1"/>
</dbReference>
<evidence type="ECO:0000256" key="4">
    <source>
        <dbReference type="ARBA" id="ARBA00022692"/>
    </source>
</evidence>
<keyword evidence="2 9" id="KW-0813">Transport</keyword>
<comment type="function">
    <text evidence="9">Part of the twin-arginine translocation (Tat) system that transports large folded proteins containing a characteristic twin-arginine motif in their signal peptide across membranes. Together with TatC, TatB is part of a receptor directly interacting with Tat signal peptides. TatB may form an oligomeric binding site that transiently accommodates folded Tat precursor proteins before their translocation.</text>
</comment>
<evidence type="ECO:0000256" key="8">
    <source>
        <dbReference type="ARBA" id="ARBA00023136"/>
    </source>
</evidence>
<comment type="similarity">
    <text evidence="9">Belongs to the TatB family.</text>
</comment>
<keyword evidence="8 9" id="KW-0472">Membrane</keyword>
<evidence type="ECO:0000256" key="3">
    <source>
        <dbReference type="ARBA" id="ARBA00022475"/>
    </source>
</evidence>
<proteinExistence type="inferred from homology"/>
<dbReference type="Proteomes" id="UP000223606">
    <property type="component" value="Chromosome 1"/>
</dbReference>
<comment type="subunit">
    <text evidence="9">The Tat system comprises two distinct complexes: a TatABC complex, containing multiple copies of TatA, TatB and TatC subunits, and a separate TatA complex, containing only TatA subunits. Substrates initially bind to the TatABC complex, which probably triggers association of the separate TatA complex to form the active translocon.</text>
</comment>
<name>A0A2C9D6K2_9HYPH</name>
<evidence type="ECO:0000256" key="6">
    <source>
        <dbReference type="ARBA" id="ARBA00022989"/>
    </source>
</evidence>
<keyword evidence="6 9" id="KW-1133">Transmembrane helix</keyword>
<dbReference type="HAMAP" id="MF_00237">
    <property type="entry name" value="TatB"/>
    <property type="match status" value="1"/>
</dbReference>
<feature type="transmembrane region" description="Helical" evidence="11">
    <location>
        <begin position="6"/>
        <end position="22"/>
    </location>
</feature>
<evidence type="ECO:0000256" key="9">
    <source>
        <dbReference type="HAMAP-Rule" id="MF_00237"/>
    </source>
</evidence>
<evidence type="ECO:0000256" key="10">
    <source>
        <dbReference type="SAM" id="MobiDB-lite"/>
    </source>
</evidence>
<organism evidence="12 13">
    <name type="scientific">Hartmannibacter diazotrophicus</name>
    <dbReference type="NCBI Taxonomy" id="1482074"/>
    <lineage>
        <taxon>Bacteria</taxon>
        <taxon>Pseudomonadati</taxon>
        <taxon>Pseudomonadota</taxon>
        <taxon>Alphaproteobacteria</taxon>
        <taxon>Hyphomicrobiales</taxon>
        <taxon>Pleomorphomonadaceae</taxon>
        <taxon>Hartmannibacter</taxon>
    </lineage>
</organism>
<evidence type="ECO:0000256" key="5">
    <source>
        <dbReference type="ARBA" id="ARBA00022927"/>
    </source>
</evidence>